<reference evidence="4" key="1">
    <citation type="submission" date="2017-02" db="EMBL/GenBank/DDBJ databases">
        <authorList>
            <person name="Varghese N."/>
            <person name="Submissions S."/>
        </authorList>
    </citation>
    <scope>NUCLEOTIDE SEQUENCE [LARGE SCALE GENOMIC DNA]</scope>
    <source>
        <strain evidence="4">ATCC 700200</strain>
    </source>
</reference>
<dbReference type="InterPro" id="IPR019840">
    <property type="entry name" value="Verru/Chthon_A"/>
</dbReference>
<proteinExistence type="predicted"/>
<keyword evidence="4" id="KW-1185">Reference proteome</keyword>
<evidence type="ECO:0000256" key="1">
    <source>
        <dbReference type="SAM" id="MobiDB-lite"/>
    </source>
</evidence>
<keyword evidence="2" id="KW-0472">Membrane</keyword>
<feature type="region of interest" description="Disordered" evidence="1">
    <location>
        <begin position="558"/>
        <end position="588"/>
    </location>
</feature>
<protein>
    <submittedName>
        <fullName evidence="3">Verru_Chthon cassette protein A</fullName>
    </submittedName>
</protein>
<dbReference type="OrthoDB" id="173946at2"/>
<dbReference type="Proteomes" id="UP000190774">
    <property type="component" value="Unassembled WGS sequence"/>
</dbReference>
<dbReference type="NCBIfam" id="TIGR02600">
    <property type="entry name" value="Verru_Chthon_A"/>
    <property type="match status" value="2"/>
</dbReference>
<feature type="transmembrane region" description="Helical" evidence="2">
    <location>
        <begin position="16"/>
        <end position="39"/>
    </location>
</feature>
<keyword evidence="2" id="KW-0812">Transmembrane</keyword>
<evidence type="ECO:0000313" key="4">
    <source>
        <dbReference type="Proteomes" id="UP000190774"/>
    </source>
</evidence>
<evidence type="ECO:0000313" key="3">
    <source>
        <dbReference type="EMBL" id="SKA90471.1"/>
    </source>
</evidence>
<sequence>MNFHVYRHSIGRPHQGIALVTMLSVVALMTVLIVAMLSISQTELKSAKVHADGQQAKQLAEVAVNVVISQLRKATTQNTNVSGLEAWTSQPGVVRRHSTNGQVQTAYKLYSSPELILRSVGQIERQLLEDDVPPDWQTNPHRYVDLNRPTVRITAQGQPLLLFPILDPRAQAGSQTVEGFSYGEQTSAGQKISGVRTTGGDTQRVPMPVEWLYVLKDGTLGSLNEFNHFVGPKPATADNPITGRIAFWTDDEASKVNINTASEPTPWAMPTFFYDQDAGYARYQPVAGEFQRYPGHPASTALSPILFPGQTLTVGQKESIYELAPKVGPGGSRAGTRSYSDPEIEAVALTRYRRERLYASLDELLLAEDRQRNVLAGEALEPERIQRSGFFLTAHSRAPEANPFGMPKIAVWPVSYRGAAYRTAFDQLIAHCATLRTASGKRSYIFQRGWADSTTQDITQEDNSILLASLMDQWAKPIPGFASSAGQSFQTKYGQDTAQILVEIFDYIRAVNLHDGNLIKPEDRINGDGNAQNFMLGYAPGSARPTSFKTFTDPRFFGSATEDDDPDASDGLKEKLGFPGHGQVTPSQWNYQGRHVQGIGRFPTITEVGLHFICAADNTNDPNNPLAEVYPHIGKPGGGSAEKGQLGINPPTSPTDRWYSNFPPRPKPNPAAGEKANLNAYPLTNGFPYGPEKTHPGYQRENWNHQLEANTPLRPGYRRVQARLLLEFFVPGAGYTLLEPDVTVKVSGLASFRVNGQSLFPKDEEFFYTGRRATHPGAQMQGGYGIGLKGLLRGREVPARAPMPADANWGKPEWIVKPAEQNDEHRCVLNYDLISNYVDINVGANGELPMELQSVQTGNPVILTVEIYSGHVGRSVTVEETPAQLVQVLQPAFPAASLKPPTLVRTAARPVGADLGREPPAWWTFNSRGAVGISQRDSLIGRDKLGPNSTAYLRGRLFRHNLAPSVANKHTMGAFFFGFDPAVAGAPRLFRTQNNANTQVKIDEAEELEGSDVVQTVMIRHGDYRLTAAKMTVPSEDWSPHRYYGKQRLAHSFTNFVSNQLPGYDYGGNTDFDKRLVPNKQGAGYANHRIPDLPYNTEASVKAQRYGDFDNGPGPHRDGPYINKPDEGNLNIVAGDKGIAYFSESSQHRTTEQDFYSPNRMMPSPVMFGSLPTSVKAGDPWRTLLFRPQRGHPGGPSRSGGTSPADHLLLEFFWMPVVEPYAISEPFSTAGKVNLNYQILPFTHIRRATGMHSVLKGEVIHAVPNEDAPNYKVFPDSTNQNGFWGQAQAKQWHYKIDAEKTLVQFDERFAQGRVFISPSEICEIHLVPQAAPGVSSHEQMESFWADHRLTGDNTRERPYAGIYPRVTTRSNTFLIHYISQTIQKARSTHADQVSDLDKVTGEFRGSTLIERHLDPTQAGLPDFATNAAGRTLDHYHEFRILQTQRFGF</sequence>
<dbReference type="EMBL" id="FUYE01000004">
    <property type="protein sequence ID" value="SKA90471.1"/>
    <property type="molecule type" value="Genomic_DNA"/>
</dbReference>
<dbReference type="RefSeq" id="WP_078812886.1">
    <property type="nucleotide sequence ID" value="NZ_FUYE01000004.1"/>
</dbReference>
<gene>
    <name evidence="3" type="ORF">SAMN02745166_01708</name>
</gene>
<keyword evidence="2" id="KW-1133">Transmembrane helix</keyword>
<dbReference type="STRING" id="48467.SAMN02745166_01708"/>
<name>A0A1T4XMY3_9BACT</name>
<accession>A0A1T4XMY3</accession>
<organism evidence="3 4">
    <name type="scientific">Prosthecobacter debontii</name>
    <dbReference type="NCBI Taxonomy" id="48467"/>
    <lineage>
        <taxon>Bacteria</taxon>
        <taxon>Pseudomonadati</taxon>
        <taxon>Verrucomicrobiota</taxon>
        <taxon>Verrucomicrobiia</taxon>
        <taxon>Verrucomicrobiales</taxon>
        <taxon>Verrucomicrobiaceae</taxon>
        <taxon>Prosthecobacter</taxon>
    </lineage>
</organism>
<evidence type="ECO:0000256" key="2">
    <source>
        <dbReference type="SAM" id="Phobius"/>
    </source>
</evidence>